<evidence type="ECO:0000313" key="2">
    <source>
        <dbReference type="Proteomes" id="UP000215196"/>
    </source>
</evidence>
<organism evidence="1 2">
    <name type="scientific">Chryseobacterium taklimakanense</name>
    <dbReference type="NCBI Taxonomy" id="536441"/>
    <lineage>
        <taxon>Bacteria</taxon>
        <taxon>Pseudomonadati</taxon>
        <taxon>Bacteroidota</taxon>
        <taxon>Flavobacteriia</taxon>
        <taxon>Flavobacteriales</taxon>
        <taxon>Weeksellaceae</taxon>
        <taxon>Chryseobacterium group</taxon>
        <taxon>Chryseobacterium</taxon>
    </lineage>
</organism>
<protein>
    <submittedName>
        <fullName evidence="1">Uncharacterized protein</fullName>
    </submittedName>
</protein>
<dbReference type="RefSeq" id="WP_095071817.1">
    <property type="nucleotide sequence ID" value="NZ_LT906465.1"/>
</dbReference>
<evidence type="ECO:0000313" key="1">
    <source>
        <dbReference type="EMBL" id="SNV44696.1"/>
    </source>
</evidence>
<name>A0A239XEA4_9FLAO</name>
<proteinExistence type="predicted"/>
<dbReference type="PROSITE" id="PS51257">
    <property type="entry name" value="PROKAR_LIPOPROTEIN"/>
    <property type="match status" value="1"/>
</dbReference>
<dbReference type="Proteomes" id="UP000215196">
    <property type="component" value="Chromosome 1"/>
</dbReference>
<reference evidence="1 2" key="1">
    <citation type="submission" date="2017-06" db="EMBL/GenBank/DDBJ databases">
        <authorList>
            <consortium name="Pathogen Informatics"/>
        </authorList>
    </citation>
    <scope>NUCLEOTIDE SEQUENCE [LARGE SCALE GENOMIC DNA]</scope>
    <source>
        <strain evidence="1 2">NCTC13490</strain>
    </source>
</reference>
<gene>
    <name evidence="1" type="ORF">SAMEA4412677_01423</name>
</gene>
<sequence length="163" mass="18477">MKFLKLLGLLIFVFSCRGESVDELQKIDQILHIYIKNSAGTDLLNNKNTESFYSVELKDLAADRDRVSVSANSKTDGDGTKFLEYIAGANRILQPNSTDAHQIYRSDIAVQYKTSDSATVEEDRMEIFYDNTPQVFQINSVIYNNVKIFQKVEGQPNIITIVK</sequence>
<accession>A0A239XEA4</accession>
<keyword evidence="2" id="KW-1185">Reference proteome</keyword>
<dbReference type="EMBL" id="LT906465">
    <property type="protein sequence ID" value="SNV44696.1"/>
    <property type="molecule type" value="Genomic_DNA"/>
</dbReference>
<dbReference type="KEGG" id="ctak:4412677_01423"/>
<dbReference type="AlphaFoldDB" id="A0A239XEA4"/>